<keyword evidence="3" id="KW-1185">Reference proteome</keyword>
<feature type="region of interest" description="Disordered" evidence="1">
    <location>
        <begin position="1"/>
        <end position="22"/>
    </location>
</feature>
<feature type="compositionally biased region" description="Basic and acidic residues" evidence="1">
    <location>
        <begin position="1"/>
        <end position="13"/>
    </location>
</feature>
<proteinExistence type="predicted"/>
<protein>
    <submittedName>
        <fullName evidence="2">Uncharacterized protein</fullName>
    </submittedName>
</protein>
<evidence type="ECO:0000313" key="2">
    <source>
        <dbReference type="EMBL" id="AFV51245.1"/>
    </source>
</evidence>
<sequence>MSEEEEKKKERSKTVTPKLTLPSDPDFAQAFNDLILAFAVEDNEAVKNTELYKAVSRLVKALYAMRKKSEQENK</sequence>
<organism evidence="2 3">
    <name type="scientific">Sulfolobales Mexican rod-shaped virus 1</name>
    <dbReference type="NCBI Taxonomy" id="2848122"/>
    <lineage>
        <taxon>Viruses</taxon>
        <taxon>Adnaviria</taxon>
        <taxon>Zilligvirae</taxon>
        <taxon>Taleaviricota</taxon>
        <taxon>Tokiviricetes</taxon>
        <taxon>Ligamenvirales</taxon>
        <taxon>Rudiviridae</taxon>
        <taxon>Mexirudivirus</taxon>
        <taxon>Mexirudivirus azufresense</taxon>
        <taxon>Mexirudivirus SMRV1</taxon>
    </lineage>
</organism>
<dbReference type="KEGG" id="vg:13997090"/>
<reference evidence="2 3" key="1">
    <citation type="journal article" date="2013" name="Genome Announc.">
        <title>Genome sequence of a novel archaeal rudivirus recovered from a mexican hot spring.</title>
        <authorList>
            <person name="Servin-Garciduenas L.E."/>
            <person name="Peng X."/>
            <person name="Garrett R.A."/>
            <person name="Martinez-Romero E."/>
        </authorList>
    </citation>
    <scope>NUCLEOTIDE SEQUENCE [LARGE SCALE GENOMIC DNA]</scope>
</reference>
<evidence type="ECO:0000313" key="3">
    <source>
        <dbReference type="Proteomes" id="UP000009199"/>
    </source>
</evidence>
<accession>K4NZG9</accession>
<dbReference type="EMBL" id="JX944686">
    <property type="protein sequence ID" value="AFV51245.1"/>
    <property type="molecule type" value="Genomic_DNA"/>
</dbReference>
<evidence type="ECO:0000256" key="1">
    <source>
        <dbReference type="SAM" id="MobiDB-lite"/>
    </source>
</evidence>
<name>K4NZG9_9VIRU</name>
<dbReference type="Proteomes" id="UP000009199">
    <property type="component" value="Segment"/>
</dbReference>